<dbReference type="Proteomes" id="UP000541810">
    <property type="component" value="Unassembled WGS sequence"/>
</dbReference>
<reference evidence="1 2" key="1">
    <citation type="submission" date="2020-08" db="EMBL/GenBank/DDBJ databases">
        <title>Genomic Encyclopedia of Type Strains, Phase IV (KMG-IV): sequencing the most valuable type-strain genomes for metagenomic binning, comparative biology and taxonomic classification.</title>
        <authorList>
            <person name="Goeker M."/>
        </authorList>
    </citation>
    <scope>NUCLEOTIDE SEQUENCE [LARGE SCALE GENOMIC DNA]</scope>
    <source>
        <strain evidence="1 2">DSM 103725</strain>
    </source>
</reference>
<keyword evidence="2" id="KW-1185">Reference proteome</keyword>
<dbReference type="RefSeq" id="WP_184676232.1">
    <property type="nucleotide sequence ID" value="NZ_JACHGY010000001.1"/>
</dbReference>
<evidence type="ECO:0008006" key="3">
    <source>
        <dbReference type="Google" id="ProtNLM"/>
    </source>
</evidence>
<protein>
    <recommendedName>
        <fullName evidence="3">HEAT repeat-containing protein</fullName>
    </recommendedName>
</protein>
<gene>
    <name evidence="1" type="ORF">HNQ40_000591</name>
</gene>
<comment type="caution">
    <text evidence="1">The sequence shown here is derived from an EMBL/GenBank/DDBJ whole genome shotgun (WGS) entry which is preliminary data.</text>
</comment>
<organism evidence="1 2">
    <name type="scientific">Algisphaera agarilytica</name>
    <dbReference type="NCBI Taxonomy" id="1385975"/>
    <lineage>
        <taxon>Bacteria</taxon>
        <taxon>Pseudomonadati</taxon>
        <taxon>Planctomycetota</taxon>
        <taxon>Phycisphaerae</taxon>
        <taxon>Phycisphaerales</taxon>
        <taxon>Phycisphaeraceae</taxon>
        <taxon>Algisphaera</taxon>
    </lineage>
</organism>
<sequence length="506" mass="55231">MTEYVFSYTAFGPEVRSNMAWKYPLLERIAAGKDPWLVDHPSVERAMGVAWDSADPAGRRKIIATLLSRRQPEGMVVLIQRLHELDPGSRAELAQRIDRLQKPIRLVLSGSSSAQDLRAQINALLLIEAAGAGDLTYLVCEKLRSTLPEVRVQAENTLRGMAGRASTMPPTDAQRLTQSVNDAVVRFGNHKNTAALQAWLGLAPRGLVAGGAAIEALQDAEHPAVGPMRELLIAPEHPLVRAGLVACLAIPTLTLAAVQGMRRCFQNHHWGQAIEGREHLLDWSAVRRGLARAGEPEHLLPASWESQSEQAIAALPAWITALPISPLNQAIRLGHLTHHDAPRTARFAATRRLMDLVDTSASDPGAAADPRVLAEVRQQLLSRADDEDASISRLAATWLLRRIPHAGHDEEVLTALSRSRHEATQSLAIRRLAASAFDRLWDAWPRLNDASRLSAARAALKADPLAYRRLESQLKRGGSHRTRALEIVTCVPRPDALNQSFAGGAA</sequence>
<evidence type="ECO:0000313" key="1">
    <source>
        <dbReference type="EMBL" id="MBB6428785.1"/>
    </source>
</evidence>
<evidence type="ECO:0000313" key="2">
    <source>
        <dbReference type="Proteomes" id="UP000541810"/>
    </source>
</evidence>
<dbReference type="AlphaFoldDB" id="A0A7X0H6N0"/>
<name>A0A7X0H6N0_9BACT</name>
<proteinExistence type="predicted"/>
<dbReference type="EMBL" id="JACHGY010000001">
    <property type="protein sequence ID" value="MBB6428785.1"/>
    <property type="molecule type" value="Genomic_DNA"/>
</dbReference>
<accession>A0A7X0H6N0</accession>